<comment type="caution">
    <text evidence="9">The sequence shown here is derived from an EMBL/GenBank/DDBJ whole genome shotgun (WGS) entry which is preliminary data.</text>
</comment>
<evidence type="ECO:0000256" key="4">
    <source>
        <dbReference type="ARBA" id="ARBA00022692"/>
    </source>
</evidence>
<evidence type="ECO:0000259" key="8">
    <source>
        <dbReference type="PROSITE" id="PS50928"/>
    </source>
</evidence>
<evidence type="ECO:0000256" key="5">
    <source>
        <dbReference type="ARBA" id="ARBA00022989"/>
    </source>
</evidence>
<evidence type="ECO:0000256" key="1">
    <source>
        <dbReference type="ARBA" id="ARBA00004651"/>
    </source>
</evidence>
<evidence type="ECO:0000256" key="7">
    <source>
        <dbReference type="RuleBase" id="RU363032"/>
    </source>
</evidence>
<evidence type="ECO:0000256" key="3">
    <source>
        <dbReference type="ARBA" id="ARBA00022475"/>
    </source>
</evidence>
<accession>A0A9X2PI23</accession>
<name>A0A9X2PI23_9HYPH</name>
<comment type="subcellular location">
    <subcellularLocation>
        <location evidence="1 7">Cell membrane</location>
        <topology evidence="1 7">Multi-pass membrane protein</topology>
    </subcellularLocation>
</comment>
<feature type="transmembrane region" description="Helical" evidence="7">
    <location>
        <begin position="7"/>
        <end position="24"/>
    </location>
</feature>
<keyword evidence="10" id="KW-1185">Reference proteome</keyword>
<feature type="transmembrane region" description="Helical" evidence="7">
    <location>
        <begin position="213"/>
        <end position="233"/>
    </location>
</feature>
<dbReference type="SUPFAM" id="SSF161098">
    <property type="entry name" value="MetI-like"/>
    <property type="match status" value="1"/>
</dbReference>
<dbReference type="PANTHER" id="PTHR30151:SF0">
    <property type="entry name" value="ABC TRANSPORTER PERMEASE PROTEIN MJ0413-RELATED"/>
    <property type="match status" value="1"/>
</dbReference>
<sequence>MQRLAEFGWRLLPFIAAITIWYLVRWSGLVDQGLLPPPHAVFVEIWRRSLDGGFLLDAWMSVRRVLLGLFFGMLLAVPVGFLIGWNRGVRRFVDPLVNFFRALPPIALIPLVIVYLGIGEVAKVAILFYAAFFAGVIVMYEGMSQINPLFVRVARTLGATDWEIFYKVIIPLTIPHVLTATRVALGVAWATLVASELVAAQNGIGAVIQNASAFFQLTTIYAGIVTIGFFALLMDSVLRAITRNFLNWQDRVAQ</sequence>
<keyword evidence="2 7" id="KW-0813">Transport</keyword>
<dbReference type="CDD" id="cd06261">
    <property type="entry name" value="TM_PBP2"/>
    <property type="match status" value="1"/>
</dbReference>
<keyword evidence="6 7" id="KW-0472">Membrane</keyword>
<dbReference type="Gene3D" id="1.10.3720.10">
    <property type="entry name" value="MetI-like"/>
    <property type="match status" value="1"/>
</dbReference>
<keyword evidence="5 7" id="KW-1133">Transmembrane helix</keyword>
<keyword evidence="4 7" id="KW-0812">Transmembrane</keyword>
<dbReference type="PROSITE" id="PS50928">
    <property type="entry name" value="ABC_TM1"/>
    <property type="match status" value="1"/>
</dbReference>
<feature type="transmembrane region" description="Helical" evidence="7">
    <location>
        <begin position="124"/>
        <end position="143"/>
    </location>
</feature>
<feature type="transmembrane region" description="Helical" evidence="7">
    <location>
        <begin position="65"/>
        <end position="85"/>
    </location>
</feature>
<comment type="similarity">
    <text evidence="7">Belongs to the binding-protein-dependent transport system permease family.</text>
</comment>
<feature type="transmembrane region" description="Helical" evidence="7">
    <location>
        <begin position="97"/>
        <end position="118"/>
    </location>
</feature>
<evidence type="ECO:0000313" key="10">
    <source>
        <dbReference type="Proteomes" id="UP001151088"/>
    </source>
</evidence>
<dbReference type="EMBL" id="JANTHZ010000007">
    <property type="protein sequence ID" value="MCS0496500.1"/>
    <property type="molecule type" value="Genomic_DNA"/>
</dbReference>
<dbReference type="GO" id="GO:0055085">
    <property type="term" value="P:transmembrane transport"/>
    <property type="evidence" value="ECO:0007669"/>
    <property type="project" value="InterPro"/>
</dbReference>
<feature type="domain" description="ABC transmembrane type-1" evidence="8">
    <location>
        <begin position="58"/>
        <end position="242"/>
    </location>
</feature>
<organism evidence="9 10">
    <name type="scientific">Ancylobacter mangrovi</name>
    <dbReference type="NCBI Taxonomy" id="2972472"/>
    <lineage>
        <taxon>Bacteria</taxon>
        <taxon>Pseudomonadati</taxon>
        <taxon>Pseudomonadota</taxon>
        <taxon>Alphaproteobacteria</taxon>
        <taxon>Hyphomicrobiales</taxon>
        <taxon>Xanthobacteraceae</taxon>
        <taxon>Ancylobacter</taxon>
    </lineage>
</organism>
<reference evidence="9" key="1">
    <citation type="submission" date="2022-08" db="EMBL/GenBank/DDBJ databases">
        <authorList>
            <person name="Li F."/>
        </authorList>
    </citation>
    <scope>NUCLEOTIDE SEQUENCE</scope>
    <source>
        <strain evidence="9">MQZ15Z-1</strain>
    </source>
</reference>
<dbReference type="PANTHER" id="PTHR30151">
    <property type="entry name" value="ALKANE SULFONATE ABC TRANSPORTER-RELATED, MEMBRANE SUBUNIT"/>
    <property type="match status" value="1"/>
</dbReference>
<evidence type="ECO:0000256" key="2">
    <source>
        <dbReference type="ARBA" id="ARBA00022448"/>
    </source>
</evidence>
<dbReference type="RefSeq" id="WP_258733664.1">
    <property type="nucleotide sequence ID" value="NZ_JANTHY010000005.1"/>
</dbReference>
<evidence type="ECO:0000256" key="6">
    <source>
        <dbReference type="ARBA" id="ARBA00023136"/>
    </source>
</evidence>
<protein>
    <submittedName>
        <fullName evidence="9">ABC transporter permease</fullName>
    </submittedName>
</protein>
<feature type="transmembrane region" description="Helical" evidence="7">
    <location>
        <begin position="164"/>
        <end position="193"/>
    </location>
</feature>
<evidence type="ECO:0000313" key="9">
    <source>
        <dbReference type="EMBL" id="MCS0496500.1"/>
    </source>
</evidence>
<keyword evidence="3" id="KW-1003">Cell membrane</keyword>
<dbReference type="Proteomes" id="UP001151088">
    <property type="component" value="Unassembled WGS sequence"/>
</dbReference>
<dbReference type="GO" id="GO:0005886">
    <property type="term" value="C:plasma membrane"/>
    <property type="evidence" value="ECO:0007669"/>
    <property type="project" value="UniProtKB-SubCell"/>
</dbReference>
<proteinExistence type="inferred from homology"/>
<dbReference type="InterPro" id="IPR035906">
    <property type="entry name" value="MetI-like_sf"/>
</dbReference>
<dbReference type="Pfam" id="PF00528">
    <property type="entry name" value="BPD_transp_1"/>
    <property type="match status" value="1"/>
</dbReference>
<dbReference type="AlphaFoldDB" id="A0A9X2PI23"/>
<dbReference type="InterPro" id="IPR000515">
    <property type="entry name" value="MetI-like"/>
</dbReference>
<gene>
    <name evidence="9" type="ORF">NVS89_15465</name>
</gene>